<proteinExistence type="predicted"/>
<reference evidence="6" key="1">
    <citation type="submission" date="2009-07" db="EMBL/GenBank/DDBJ databases">
        <title>Complete sequence of chromosome of Methylovorus sp. SIP3-4.</title>
        <authorList>
            <person name="Lucas S."/>
            <person name="Copeland A."/>
            <person name="Lapidus A."/>
            <person name="Glavina del Rio T."/>
            <person name="Tice H."/>
            <person name="Bruce D."/>
            <person name="Goodwin L."/>
            <person name="Pitluck S."/>
            <person name="Clum A."/>
            <person name="Larimer F."/>
            <person name="Land M."/>
            <person name="Hauser L."/>
            <person name="Kyrpides N."/>
            <person name="Mikhailova N."/>
            <person name="Kayluzhnaya M."/>
            <person name="Chistoserdova L."/>
        </authorList>
    </citation>
    <scope>NUCLEOTIDE SEQUENCE [LARGE SCALE GENOMIC DNA]</scope>
    <source>
        <strain evidence="6">SIP3-4</strain>
    </source>
</reference>
<dbReference type="AlphaFoldDB" id="C6XE56"/>
<dbReference type="EMBL" id="CP001674">
    <property type="protein sequence ID" value="ACT50831.1"/>
    <property type="molecule type" value="Genomic_DNA"/>
</dbReference>
<dbReference type="GO" id="GO:0003677">
    <property type="term" value="F:DNA binding"/>
    <property type="evidence" value="ECO:0007669"/>
    <property type="project" value="UniProtKB-KW"/>
</dbReference>
<dbReference type="InterPro" id="IPR000595">
    <property type="entry name" value="cNMP-bd_dom"/>
</dbReference>
<dbReference type="KEGG" id="mei:Msip34_1586"/>
<dbReference type="OrthoDB" id="7643467at2"/>
<dbReference type="SMART" id="SM00100">
    <property type="entry name" value="cNMP"/>
    <property type="match status" value="1"/>
</dbReference>
<keyword evidence="3" id="KW-0804">Transcription</keyword>
<keyword evidence="1" id="KW-0805">Transcription regulation</keyword>
<dbReference type="PROSITE" id="PS51063">
    <property type="entry name" value="HTH_CRP_2"/>
    <property type="match status" value="1"/>
</dbReference>
<dbReference type="InterPro" id="IPR036390">
    <property type="entry name" value="WH_DNA-bd_sf"/>
</dbReference>
<evidence type="ECO:0000259" key="4">
    <source>
        <dbReference type="PROSITE" id="PS51063"/>
    </source>
</evidence>
<dbReference type="InterPro" id="IPR036388">
    <property type="entry name" value="WH-like_DNA-bd_sf"/>
</dbReference>
<dbReference type="GO" id="GO:0006355">
    <property type="term" value="P:regulation of DNA-templated transcription"/>
    <property type="evidence" value="ECO:0007669"/>
    <property type="project" value="InterPro"/>
</dbReference>
<dbReference type="InterPro" id="IPR014710">
    <property type="entry name" value="RmlC-like_jellyroll"/>
</dbReference>
<dbReference type="Gene3D" id="1.10.10.10">
    <property type="entry name" value="Winged helix-like DNA-binding domain superfamily/Winged helix DNA-binding domain"/>
    <property type="match status" value="1"/>
</dbReference>
<dbReference type="eggNOG" id="COG0664">
    <property type="taxonomic scope" value="Bacteria"/>
</dbReference>
<dbReference type="InterPro" id="IPR012318">
    <property type="entry name" value="HTH_CRP"/>
</dbReference>
<dbReference type="Pfam" id="PF13545">
    <property type="entry name" value="HTH_Crp_2"/>
    <property type="match status" value="1"/>
</dbReference>
<protein>
    <submittedName>
        <fullName evidence="5">Transcriptional regulator, Crp/Fnr family</fullName>
    </submittedName>
</protein>
<dbReference type="SMART" id="SM00419">
    <property type="entry name" value="HTH_CRP"/>
    <property type="match status" value="1"/>
</dbReference>
<dbReference type="Proteomes" id="UP000002743">
    <property type="component" value="Chromosome"/>
</dbReference>
<feature type="domain" description="HTH crp-type" evidence="4">
    <location>
        <begin position="147"/>
        <end position="221"/>
    </location>
</feature>
<evidence type="ECO:0000313" key="6">
    <source>
        <dbReference type="Proteomes" id="UP000002743"/>
    </source>
</evidence>
<keyword evidence="2" id="KW-0238">DNA-binding</keyword>
<dbReference type="Gene3D" id="2.60.120.10">
    <property type="entry name" value="Jelly Rolls"/>
    <property type="match status" value="1"/>
</dbReference>
<reference evidence="5 6" key="2">
    <citation type="journal article" date="2011" name="J. Bacteriol.">
        <title>Genomes of three methylotrophs from a single niche uncover genetic and metabolic divergence of Methylophilaceae.</title>
        <authorList>
            <person name="Lapidus A."/>
            <person name="Clum A."/>
            <person name="Labutti K."/>
            <person name="Kaluzhnaya M.G."/>
            <person name="Lim S."/>
            <person name="Beck D.A."/>
            <person name="Glavina Del Rio T."/>
            <person name="Nolan M."/>
            <person name="Mavromatis K."/>
            <person name="Huntemann M."/>
            <person name="Lucas S."/>
            <person name="Lidstrom M.E."/>
            <person name="Ivanova N."/>
            <person name="Chistoserdova L."/>
        </authorList>
    </citation>
    <scope>NUCLEOTIDE SEQUENCE [LARGE SCALE GENOMIC DNA]</scope>
    <source>
        <strain evidence="5 6">SIP3-4</strain>
    </source>
</reference>
<dbReference type="HOGENOM" id="CLU_075053_0_0_4"/>
<gene>
    <name evidence="5" type="ordered locus">Msip34_1586</name>
</gene>
<dbReference type="CDD" id="cd00038">
    <property type="entry name" value="CAP_ED"/>
    <property type="match status" value="1"/>
</dbReference>
<organism evidence="5 6">
    <name type="scientific">Methylovorus glucosotrophus (strain SIP3-4)</name>
    <dbReference type="NCBI Taxonomy" id="582744"/>
    <lineage>
        <taxon>Bacteria</taxon>
        <taxon>Pseudomonadati</taxon>
        <taxon>Pseudomonadota</taxon>
        <taxon>Betaproteobacteria</taxon>
        <taxon>Nitrosomonadales</taxon>
        <taxon>Methylophilaceae</taxon>
        <taxon>Methylovorus</taxon>
    </lineage>
</organism>
<evidence type="ECO:0000256" key="3">
    <source>
        <dbReference type="ARBA" id="ARBA00023163"/>
    </source>
</evidence>
<accession>C6XE56</accession>
<dbReference type="InterPro" id="IPR018490">
    <property type="entry name" value="cNMP-bd_dom_sf"/>
</dbReference>
<evidence type="ECO:0000256" key="1">
    <source>
        <dbReference type="ARBA" id="ARBA00023015"/>
    </source>
</evidence>
<evidence type="ECO:0000256" key="2">
    <source>
        <dbReference type="ARBA" id="ARBA00023125"/>
    </source>
</evidence>
<dbReference type="Pfam" id="PF00027">
    <property type="entry name" value="cNMP_binding"/>
    <property type="match status" value="1"/>
</dbReference>
<name>C6XE56_METGS</name>
<dbReference type="STRING" id="582744.Msip34_1586"/>
<dbReference type="RefSeq" id="WP_015830248.1">
    <property type="nucleotide sequence ID" value="NC_012969.1"/>
</dbReference>
<sequence length="241" mass="27393">MCAEKCRLRELDIFKPNTAQELEFMKSIRLRNVKFPAGKTIVNERASSAQLYTLLEGWAIRHKTLKNGRRQILNIMFPGDLIGLQQNLLDESTSSVETITDVELCELDKNKLWLLYQSFPSLAYDITWICAHEEQIVDDNLLNVGARSAVEKIAMLILHVFKRYRALYPEAGKVIPFPLNQQDVADALGLSLAHTNKSLKKLEKLGLHRIQDGKLTIMNEKALATVADYFESPITPRPLIC</sequence>
<keyword evidence="6" id="KW-1185">Reference proteome</keyword>
<dbReference type="SUPFAM" id="SSF51206">
    <property type="entry name" value="cAMP-binding domain-like"/>
    <property type="match status" value="1"/>
</dbReference>
<evidence type="ECO:0000313" key="5">
    <source>
        <dbReference type="EMBL" id="ACT50831.1"/>
    </source>
</evidence>
<dbReference type="SUPFAM" id="SSF46785">
    <property type="entry name" value="Winged helix' DNA-binding domain"/>
    <property type="match status" value="1"/>
</dbReference>